<evidence type="ECO:0000256" key="1">
    <source>
        <dbReference type="SAM" id="MobiDB-lite"/>
    </source>
</evidence>
<feature type="region of interest" description="Disordered" evidence="1">
    <location>
        <begin position="51"/>
        <end position="77"/>
    </location>
</feature>
<name>A0A2S7EUD7_9XANT</name>
<dbReference type="EMBL" id="MDEG01000012">
    <property type="protein sequence ID" value="PPU96774.1"/>
    <property type="molecule type" value="Genomic_DNA"/>
</dbReference>
<gene>
    <name evidence="2" type="ORF">XhyaCFBP1156_13465</name>
</gene>
<comment type="caution">
    <text evidence="2">The sequence shown here is derived from an EMBL/GenBank/DDBJ whole genome shotgun (WGS) entry which is preliminary data.</text>
</comment>
<proteinExistence type="predicted"/>
<protein>
    <submittedName>
        <fullName evidence="2">Uncharacterized protein</fullName>
    </submittedName>
</protein>
<sequence>MTAIVSGSGGHDLRRQGELGKRQAMLARRQRVANAALQRDIERIARQAIAQGVAQPRRQDNAPRGKSVSAAPGFRRRPLPGPALALAQCCCAACRRGRC</sequence>
<reference evidence="3" key="1">
    <citation type="submission" date="2016-08" db="EMBL/GenBank/DDBJ databases">
        <authorList>
            <person name="Merda D."/>
            <person name="Briand M."/>
            <person name="Taghouti G."/>
            <person name="Carrere S."/>
            <person name="Gouzy J."/>
            <person name="Portier P."/>
            <person name="Jacques M.-A."/>
            <person name="Fischer-Le Saux M."/>
        </authorList>
    </citation>
    <scope>NUCLEOTIDE SEQUENCE [LARGE SCALE GENOMIC DNA]</scope>
    <source>
        <strain evidence="3">CFBP1156</strain>
    </source>
</reference>
<evidence type="ECO:0000313" key="2">
    <source>
        <dbReference type="EMBL" id="PPU96774.1"/>
    </source>
</evidence>
<keyword evidence="3" id="KW-1185">Reference proteome</keyword>
<dbReference type="Proteomes" id="UP000238261">
    <property type="component" value="Unassembled WGS sequence"/>
</dbReference>
<accession>A0A2S7EUD7</accession>
<dbReference type="AlphaFoldDB" id="A0A2S7EUD7"/>
<evidence type="ECO:0000313" key="3">
    <source>
        <dbReference type="Proteomes" id="UP000238261"/>
    </source>
</evidence>
<organism evidence="2 3">
    <name type="scientific">Xanthomonas hyacinthi</name>
    <dbReference type="NCBI Taxonomy" id="56455"/>
    <lineage>
        <taxon>Bacteria</taxon>
        <taxon>Pseudomonadati</taxon>
        <taxon>Pseudomonadota</taxon>
        <taxon>Gammaproteobacteria</taxon>
        <taxon>Lysobacterales</taxon>
        <taxon>Lysobacteraceae</taxon>
        <taxon>Xanthomonas</taxon>
    </lineage>
</organism>